<evidence type="ECO:0000313" key="4">
    <source>
        <dbReference type="EMBL" id="KAE8159950.1"/>
    </source>
</evidence>
<evidence type="ECO:0000256" key="1">
    <source>
        <dbReference type="ARBA" id="ARBA00022801"/>
    </source>
</evidence>
<protein>
    <recommendedName>
        <fullName evidence="3">Kynurenine formamidase</fullName>
        <shortName evidence="3">KFA</shortName>
        <shortName evidence="3">KFase</shortName>
        <ecNumber evidence="3">3.5.1.9</ecNumber>
    </recommendedName>
    <alternativeName>
        <fullName evidence="3">Arylformamidase</fullName>
    </alternativeName>
    <alternativeName>
        <fullName evidence="3">N-formylkynurenine formamidase</fullName>
        <shortName evidence="3">FKF</shortName>
    </alternativeName>
</protein>
<dbReference type="EC" id="3.5.1.9" evidence="3"/>
<comment type="catalytic activity">
    <reaction evidence="3">
        <text>N-formyl-L-kynurenine + H2O = L-kynurenine + formate + H(+)</text>
        <dbReference type="Rhea" id="RHEA:13009"/>
        <dbReference type="ChEBI" id="CHEBI:15377"/>
        <dbReference type="ChEBI" id="CHEBI:15378"/>
        <dbReference type="ChEBI" id="CHEBI:15740"/>
        <dbReference type="ChEBI" id="CHEBI:57959"/>
        <dbReference type="ChEBI" id="CHEBI:58629"/>
        <dbReference type="EC" id="3.5.1.9"/>
    </reaction>
</comment>
<dbReference type="SUPFAM" id="SSF53474">
    <property type="entry name" value="alpha/beta-Hydrolases"/>
    <property type="match status" value="1"/>
</dbReference>
<name>A0A5N6UN73_ASPTM</name>
<dbReference type="PANTHER" id="PTHR48081">
    <property type="entry name" value="AB HYDROLASE SUPERFAMILY PROTEIN C4A8.06C"/>
    <property type="match status" value="1"/>
</dbReference>
<organism evidence="4 5">
    <name type="scientific">Aspergillus tamarii</name>
    <dbReference type="NCBI Taxonomy" id="41984"/>
    <lineage>
        <taxon>Eukaryota</taxon>
        <taxon>Fungi</taxon>
        <taxon>Dikarya</taxon>
        <taxon>Ascomycota</taxon>
        <taxon>Pezizomycotina</taxon>
        <taxon>Eurotiomycetes</taxon>
        <taxon>Eurotiomycetidae</taxon>
        <taxon>Eurotiales</taxon>
        <taxon>Aspergillaceae</taxon>
        <taxon>Aspergillus</taxon>
        <taxon>Aspergillus subgen. Circumdati</taxon>
    </lineage>
</organism>
<proteinExistence type="inferred from homology"/>
<accession>A0A5N6UN73</accession>
<dbReference type="InterPro" id="IPR050300">
    <property type="entry name" value="GDXG_lipolytic_enzyme"/>
</dbReference>
<dbReference type="GO" id="GO:0034354">
    <property type="term" value="P:'de novo' NAD+ biosynthetic process from L-tryptophan"/>
    <property type="evidence" value="ECO:0007669"/>
    <property type="project" value="UniProtKB-UniRule"/>
</dbReference>
<sequence length="301" mass="33212">MPTETFKYGEDHALQTVTVTTLSEALDKNYWIILIHGGAWRDPNIDAINFSNPAISILTTSPAYAHALPHITAFASISYRLSLHPNHPQDQSSTNSREYRSAKHPDHINDVQAAIAFLQRKYGFEERYILVGHSCGAMLAFQSVMGRFKAGISHGPLAIVGLAGIYDLKLFRDTNKEISAYQEIVEGAFGEDEATWDAVSPAVVKGAVGVEGGWTEGRWAILAYSPEDSLVDAAQREAMNTFLKGCWELQSEDKLRCVALMRLEGEHDECWEKGEGLAEAIGYAIGKQLEITREGLEGPEK</sequence>
<keyword evidence="2 3" id="KW-0823">Tryptophan catabolism</keyword>
<comment type="function">
    <text evidence="3">Catalyzes the hydrolysis of N-formyl-L-kynurenine to L-kynurenine, the second step in the kynurenine pathway of tryptophan degradation. Kynurenine may be further oxidized to nicotinic acid, NAD(H) and NADP(H). Required for elimination of toxic metabolites.</text>
</comment>
<comment type="subunit">
    <text evidence="3">Homodimer.</text>
</comment>
<dbReference type="InterPro" id="IPR029058">
    <property type="entry name" value="AB_hydrolase_fold"/>
</dbReference>
<evidence type="ECO:0000256" key="3">
    <source>
        <dbReference type="HAMAP-Rule" id="MF_03014"/>
    </source>
</evidence>
<evidence type="ECO:0000313" key="5">
    <source>
        <dbReference type="Proteomes" id="UP000326950"/>
    </source>
</evidence>
<feature type="active site" evidence="3">
    <location>
        <position position="267"/>
    </location>
</feature>
<feature type="active site" description="Nucleophile" evidence="3">
    <location>
        <position position="134"/>
    </location>
</feature>
<dbReference type="Gene3D" id="3.40.50.1820">
    <property type="entry name" value="alpha/beta hydrolase"/>
    <property type="match status" value="1"/>
</dbReference>
<dbReference type="InterPro" id="IPR027519">
    <property type="entry name" value="KFase_ver/fungi-typ"/>
</dbReference>
<dbReference type="PANTHER" id="PTHR48081:SF33">
    <property type="entry name" value="KYNURENINE FORMAMIDASE"/>
    <property type="match status" value="1"/>
</dbReference>
<reference evidence="4 5" key="1">
    <citation type="submission" date="2019-04" db="EMBL/GenBank/DDBJ databases">
        <title>Friends and foes A comparative genomics study of 23 Aspergillus species from section Flavi.</title>
        <authorList>
            <consortium name="DOE Joint Genome Institute"/>
            <person name="Kjaerbolling I."/>
            <person name="Vesth T."/>
            <person name="Frisvad J.C."/>
            <person name="Nybo J.L."/>
            <person name="Theobald S."/>
            <person name="Kildgaard S."/>
            <person name="Isbrandt T."/>
            <person name="Kuo A."/>
            <person name="Sato A."/>
            <person name="Lyhne E.K."/>
            <person name="Kogle M.E."/>
            <person name="Wiebenga A."/>
            <person name="Kun R.S."/>
            <person name="Lubbers R.J."/>
            <person name="Makela M.R."/>
            <person name="Barry K."/>
            <person name="Chovatia M."/>
            <person name="Clum A."/>
            <person name="Daum C."/>
            <person name="Haridas S."/>
            <person name="He G."/>
            <person name="LaButti K."/>
            <person name="Lipzen A."/>
            <person name="Mondo S."/>
            <person name="Riley R."/>
            <person name="Salamov A."/>
            <person name="Simmons B.A."/>
            <person name="Magnuson J.K."/>
            <person name="Henrissat B."/>
            <person name="Mortensen U.H."/>
            <person name="Larsen T.O."/>
            <person name="Devries R.P."/>
            <person name="Grigoriev I.V."/>
            <person name="Machida M."/>
            <person name="Baker S.E."/>
            <person name="Andersen M.R."/>
        </authorList>
    </citation>
    <scope>NUCLEOTIDE SEQUENCE [LARGE SCALE GENOMIC DNA]</scope>
    <source>
        <strain evidence="4 5">CBS 117626</strain>
    </source>
</reference>
<feature type="short sequence motif" description="HGGXW" evidence="3">
    <location>
        <begin position="36"/>
        <end position="40"/>
    </location>
</feature>
<comment type="pathway">
    <text evidence="3">Amino-acid degradation; L-tryptophan degradation via kynurenine pathway; L-kynurenine from L-tryptophan: step 2/2.</text>
</comment>
<dbReference type="GO" id="GO:0019441">
    <property type="term" value="P:L-tryptophan catabolic process to kynurenine"/>
    <property type="evidence" value="ECO:0007669"/>
    <property type="project" value="UniProtKB-UniRule"/>
</dbReference>
<comment type="domain">
    <text evidence="3">The main chain amide nitrogen atoms of the second glycine and its adjacent residue in the HGGXW motif define the oxyanion hole, and stabilize the oxyanion that forms during the nucleophilic attack by the catalytic serine during substrate cleavage.</text>
</comment>
<comment type="similarity">
    <text evidence="3">Belongs to the kynurenine formamidase family.</text>
</comment>
<dbReference type="EMBL" id="ML738665">
    <property type="protein sequence ID" value="KAE8159950.1"/>
    <property type="molecule type" value="Genomic_DNA"/>
</dbReference>
<evidence type="ECO:0000256" key="2">
    <source>
        <dbReference type="ARBA" id="ARBA00023079"/>
    </source>
</evidence>
<dbReference type="UniPathway" id="UPA00333">
    <property type="reaction ID" value="UER00454"/>
</dbReference>
<dbReference type="GO" id="GO:0004061">
    <property type="term" value="F:arylformamidase activity"/>
    <property type="evidence" value="ECO:0007669"/>
    <property type="project" value="UniProtKB-UniRule"/>
</dbReference>
<dbReference type="AlphaFoldDB" id="A0A5N6UN73"/>
<feature type="active site" evidence="3">
    <location>
        <position position="228"/>
    </location>
</feature>
<gene>
    <name evidence="4" type="ORF">BDV40DRAFT_226785</name>
</gene>
<keyword evidence="1 3" id="KW-0378">Hydrolase</keyword>
<dbReference type="HAMAP" id="MF_03014">
    <property type="entry name" value="KFase"/>
    <property type="match status" value="1"/>
</dbReference>
<dbReference type="Proteomes" id="UP000326950">
    <property type="component" value="Unassembled WGS sequence"/>
</dbReference>
<dbReference type="OrthoDB" id="420264at2759"/>
<keyword evidence="5" id="KW-1185">Reference proteome</keyword>